<reference evidence="2" key="1">
    <citation type="submission" date="2017-01" db="EMBL/GenBank/DDBJ databases">
        <authorList>
            <person name="Varghese N."/>
            <person name="Submissions S."/>
        </authorList>
    </citation>
    <scope>NUCLEOTIDE SEQUENCE [LARGE SCALE GENOMIC DNA]</scope>
    <source>
        <strain evidence="2">DSM 21054</strain>
    </source>
</reference>
<dbReference type="RefSeq" id="WP_148666376.1">
    <property type="nucleotide sequence ID" value="NZ_AP017422.1"/>
</dbReference>
<evidence type="ECO:0000313" key="2">
    <source>
        <dbReference type="Proteomes" id="UP000186917"/>
    </source>
</evidence>
<name>A0A1N7KUA5_9BACT</name>
<dbReference type="OrthoDB" id="671152at2"/>
<dbReference type="AlphaFoldDB" id="A0A1N7KUA5"/>
<protein>
    <submittedName>
        <fullName evidence="1">Uncharacterized protein</fullName>
    </submittedName>
</protein>
<dbReference type="STRING" id="477680.SAMN05421788_101427"/>
<evidence type="ECO:0000313" key="1">
    <source>
        <dbReference type="EMBL" id="SIS65137.1"/>
    </source>
</evidence>
<organism evidence="1 2">
    <name type="scientific">Filimonas lacunae</name>
    <dbReference type="NCBI Taxonomy" id="477680"/>
    <lineage>
        <taxon>Bacteria</taxon>
        <taxon>Pseudomonadati</taxon>
        <taxon>Bacteroidota</taxon>
        <taxon>Chitinophagia</taxon>
        <taxon>Chitinophagales</taxon>
        <taxon>Chitinophagaceae</taxon>
        <taxon>Filimonas</taxon>
    </lineage>
</organism>
<accession>A0A1N7KUA5</accession>
<keyword evidence="2" id="KW-1185">Reference proteome</keyword>
<dbReference type="Proteomes" id="UP000186917">
    <property type="component" value="Unassembled WGS sequence"/>
</dbReference>
<gene>
    <name evidence="1" type="ORF">SAMN05421788_101427</name>
</gene>
<sequence>MRIKLLHKCTYLILVMSFGLMSFALPGNHFTHKSIWGIDHLSLEPDSSALSGYSSDGFLIGHLLDMLAGIEDGDSQKDEPPAKQFNYHYSYFNLHKTGQESTIDKRVNQDYLFIPEFCLCAVKTILPVGNKFPALPSYYAFLFRLTPF</sequence>
<dbReference type="EMBL" id="FTOR01000001">
    <property type="protein sequence ID" value="SIS65137.1"/>
    <property type="molecule type" value="Genomic_DNA"/>
</dbReference>
<proteinExistence type="predicted"/>